<dbReference type="Proteomes" id="UP001064048">
    <property type="component" value="Chromosome 22"/>
</dbReference>
<keyword evidence="2" id="KW-1185">Reference proteome</keyword>
<organism evidence="1 2">
    <name type="scientific">Choristoneura fumiferana</name>
    <name type="common">Spruce budworm moth</name>
    <name type="synonym">Archips fumiferana</name>
    <dbReference type="NCBI Taxonomy" id="7141"/>
    <lineage>
        <taxon>Eukaryota</taxon>
        <taxon>Metazoa</taxon>
        <taxon>Ecdysozoa</taxon>
        <taxon>Arthropoda</taxon>
        <taxon>Hexapoda</taxon>
        <taxon>Insecta</taxon>
        <taxon>Pterygota</taxon>
        <taxon>Neoptera</taxon>
        <taxon>Endopterygota</taxon>
        <taxon>Lepidoptera</taxon>
        <taxon>Glossata</taxon>
        <taxon>Ditrysia</taxon>
        <taxon>Tortricoidea</taxon>
        <taxon>Tortricidae</taxon>
        <taxon>Tortricinae</taxon>
        <taxon>Choristoneura</taxon>
    </lineage>
</organism>
<accession>A0ACC0JH60</accession>
<dbReference type="EMBL" id="CM046122">
    <property type="protein sequence ID" value="KAI8423434.1"/>
    <property type="molecule type" value="Genomic_DNA"/>
</dbReference>
<evidence type="ECO:0000313" key="2">
    <source>
        <dbReference type="Proteomes" id="UP001064048"/>
    </source>
</evidence>
<reference evidence="1 2" key="1">
    <citation type="journal article" date="2022" name="Genome Biol. Evol.">
        <title>The Spruce Budworm Genome: Reconstructing the Evolutionary History of Antifreeze Proteins.</title>
        <authorList>
            <person name="Beliveau C."/>
            <person name="Gagne P."/>
            <person name="Picq S."/>
            <person name="Vernygora O."/>
            <person name="Keeling C.I."/>
            <person name="Pinkney K."/>
            <person name="Doucet D."/>
            <person name="Wen F."/>
            <person name="Johnston J.S."/>
            <person name="Maaroufi H."/>
            <person name="Boyle B."/>
            <person name="Laroche J."/>
            <person name="Dewar K."/>
            <person name="Juretic N."/>
            <person name="Blackburn G."/>
            <person name="Nisole A."/>
            <person name="Brunet B."/>
            <person name="Brandao M."/>
            <person name="Lumley L."/>
            <person name="Duan J."/>
            <person name="Quan G."/>
            <person name="Lucarotti C.J."/>
            <person name="Roe A.D."/>
            <person name="Sperling F.A.H."/>
            <person name="Levesque R.C."/>
            <person name="Cusson M."/>
        </authorList>
    </citation>
    <scope>NUCLEOTIDE SEQUENCE [LARGE SCALE GENOMIC DNA]</scope>
    <source>
        <strain evidence="1">Glfc:IPQL:Cfum</strain>
    </source>
</reference>
<sequence>MCSNGKRYFRMISTPYSTLEKIPETIEPLKMTETVLEPGKVIKPVISHEEVKLLAERLYGISVLELTELNGYDDKNYKIIEDPNMKNPLITHHSPHGYVLKIMNSMDSQNKGIVEAQNEIMNLLNTRNVTCPKPVRNVYGHFYSVETLSGKQHAVRLLEFVPGALLKDVPRSEALMYQLGEFVANLDNKLQVPNWRWDVVPTPSCYISKTTSKGSRGVACCQQLHTTLASSACFVASRPGQLLVKICWGLVLQHSKEEAGKICAADLLGEARCELEHHVLCKTYASTTRTCALRSRGMPECETRKYGRPPLLPPP</sequence>
<comment type="caution">
    <text evidence="1">The sequence shown here is derived from an EMBL/GenBank/DDBJ whole genome shotgun (WGS) entry which is preliminary data.</text>
</comment>
<protein>
    <submittedName>
        <fullName evidence="1">Uncharacterized protein</fullName>
    </submittedName>
</protein>
<gene>
    <name evidence="1" type="ORF">MSG28_012567</name>
</gene>
<name>A0ACC0JH60_CHOFU</name>
<evidence type="ECO:0000313" key="1">
    <source>
        <dbReference type="EMBL" id="KAI8423434.1"/>
    </source>
</evidence>
<proteinExistence type="predicted"/>